<name>A0A183JKW0_9TREM</name>
<dbReference type="EMBL" id="UZAK01003736">
    <property type="protein sequence ID" value="VDO81120.1"/>
    <property type="molecule type" value="Genomic_DNA"/>
</dbReference>
<evidence type="ECO:0000313" key="1">
    <source>
        <dbReference type="EMBL" id="VDO81120.1"/>
    </source>
</evidence>
<dbReference type="Proteomes" id="UP000279833">
    <property type="component" value="Unassembled WGS sequence"/>
</dbReference>
<sequence length="68" mass="7851">MAAHNLICGMWFQYLLLKKQENENTTGRLTSQFKRTRILKRSILKPGVLYKWSTKRPGVAITISTLAE</sequence>
<dbReference type="WBParaSite" id="SCUD_0000334101-mRNA-1">
    <property type="protein sequence ID" value="SCUD_0000334101-mRNA-1"/>
    <property type="gene ID" value="SCUD_0000334101"/>
</dbReference>
<keyword evidence="2" id="KW-1185">Reference proteome</keyword>
<dbReference type="AlphaFoldDB" id="A0A183JKW0"/>
<accession>A0A183JKW0</accession>
<protein>
    <submittedName>
        <fullName evidence="3">Ovule protein</fullName>
    </submittedName>
</protein>
<evidence type="ECO:0000313" key="2">
    <source>
        <dbReference type="Proteomes" id="UP000279833"/>
    </source>
</evidence>
<reference evidence="1 2" key="2">
    <citation type="submission" date="2018-11" db="EMBL/GenBank/DDBJ databases">
        <authorList>
            <consortium name="Pathogen Informatics"/>
        </authorList>
    </citation>
    <scope>NUCLEOTIDE SEQUENCE [LARGE SCALE GENOMIC DNA]</scope>
    <source>
        <strain evidence="1">Dakar</strain>
        <strain evidence="2">Dakar, Senegal</strain>
    </source>
</reference>
<reference evidence="3" key="1">
    <citation type="submission" date="2016-06" db="UniProtKB">
        <authorList>
            <consortium name="WormBaseParasite"/>
        </authorList>
    </citation>
    <scope>IDENTIFICATION</scope>
</reference>
<gene>
    <name evidence="1" type="ORF">SCUD_LOCUS3341</name>
</gene>
<organism evidence="3">
    <name type="scientific">Schistosoma curassoni</name>
    <dbReference type="NCBI Taxonomy" id="6186"/>
    <lineage>
        <taxon>Eukaryota</taxon>
        <taxon>Metazoa</taxon>
        <taxon>Spiralia</taxon>
        <taxon>Lophotrochozoa</taxon>
        <taxon>Platyhelminthes</taxon>
        <taxon>Trematoda</taxon>
        <taxon>Digenea</taxon>
        <taxon>Strigeidida</taxon>
        <taxon>Schistosomatoidea</taxon>
        <taxon>Schistosomatidae</taxon>
        <taxon>Schistosoma</taxon>
    </lineage>
</organism>
<proteinExistence type="predicted"/>
<evidence type="ECO:0000313" key="3">
    <source>
        <dbReference type="WBParaSite" id="SCUD_0000334101-mRNA-1"/>
    </source>
</evidence>